<dbReference type="PIRSF" id="PIRSF015268">
    <property type="entry name" value="Virulence_RhuM"/>
    <property type="match status" value="1"/>
</dbReference>
<dbReference type="InterPro" id="IPR011204">
    <property type="entry name" value="Virulence_RhuM-like"/>
</dbReference>
<evidence type="ECO:0000313" key="2">
    <source>
        <dbReference type="Proteomes" id="UP001524587"/>
    </source>
</evidence>
<dbReference type="Pfam" id="PF13310">
    <property type="entry name" value="Virulence_RhuM"/>
    <property type="match status" value="1"/>
</dbReference>
<evidence type="ECO:0000313" key="1">
    <source>
        <dbReference type="EMBL" id="MCQ8279894.1"/>
    </source>
</evidence>
<reference evidence="1 2" key="1">
    <citation type="submission" date="2022-06" db="EMBL/GenBank/DDBJ databases">
        <title>Endosaccharibacter gen. nov., sp. nov., endophytic bacteria isolated from sugarcane.</title>
        <authorList>
            <person name="Pitiwittayakul N."/>
            <person name="Yukphan P."/>
            <person name="Charoenyingcharoen P."/>
            <person name="Tanasupawat S."/>
        </authorList>
    </citation>
    <scope>NUCLEOTIDE SEQUENCE [LARGE SCALE GENOMIC DNA]</scope>
    <source>
        <strain evidence="1 2">KSS8</strain>
    </source>
</reference>
<proteinExistence type="predicted"/>
<comment type="caution">
    <text evidence="1">The sequence shown here is derived from an EMBL/GenBank/DDBJ whole genome shotgun (WGS) entry which is preliminary data.</text>
</comment>
<protein>
    <submittedName>
        <fullName evidence="1">Virulence RhuM family protein</fullName>
    </submittedName>
</protein>
<gene>
    <name evidence="1" type="ORF">NFI95_15725</name>
</gene>
<dbReference type="Proteomes" id="UP001524587">
    <property type="component" value="Unassembled WGS sequence"/>
</dbReference>
<accession>A0ABT1WAG8</accession>
<keyword evidence="2" id="KW-1185">Reference proteome</keyword>
<dbReference type="EMBL" id="JAMSKV010000017">
    <property type="protein sequence ID" value="MCQ8279894.1"/>
    <property type="molecule type" value="Genomic_DNA"/>
</dbReference>
<name>A0ABT1WAG8_9PROT</name>
<dbReference type="PANTHER" id="PTHR35810">
    <property type="entry name" value="CYTOPLASMIC PROTEIN-RELATED"/>
    <property type="match status" value="1"/>
</dbReference>
<dbReference type="RefSeq" id="WP_422865383.1">
    <property type="nucleotide sequence ID" value="NZ_JAMSKV010000017.1"/>
</dbReference>
<dbReference type="PANTHER" id="PTHR35810:SF1">
    <property type="entry name" value="CYTOPLASMIC PROTEIN"/>
    <property type="match status" value="1"/>
</dbReference>
<organism evidence="1 2">
    <name type="scientific">Endosaccharibacter trunci</name>
    <dbReference type="NCBI Taxonomy" id="2812733"/>
    <lineage>
        <taxon>Bacteria</taxon>
        <taxon>Pseudomonadati</taxon>
        <taxon>Pseudomonadota</taxon>
        <taxon>Alphaproteobacteria</taxon>
        <taxon>Acetobacterales</taxon>
        <taxon>Acetobacteraceae</taxon>
        <taxon>Endosaccharibacter</taxon>
    </lineage>
</organism>
<sequence>MTPAQGELELVHYETPEWGPGVDFTLDTDAQTLWATQQQMASAFGITAGTVGEHLGNIFREGELDQTSVTRKFRVTATDGKRYNTLHYNLDAILSVGYRVSSKRGTAFRRWATAILSDYVTQGFALDEQRLRDDPNALRELAARVRAIRAEEKNVYQGVRDVFAFGSVDYDKDSPTVRSFYARLQDKFLFAVAGKTASEIKLERADHKKPSMGLQVMKGEFPERTDADIAKNYLHEQELYSLHILCEQFLLFVESKAIRGQQLTMLELSNKFDDLLRFQGHPVFFGYQDYLAQRAKSHASVEFDAWRERVRGMTPEQKRLA</sequence>